<dbReference type="PANTHER" id="PTHR34149:SF12">
    <property type="entry name" value="MEMBRANE PROTEIN UL56"/>
    <property type="match status" value="1"/>
</dbReference>
<organism evidence="2 3">
    <name type="scientific">Cylicocyclus nassatus</name>
    <name type="common">Nematode worm</name>
    <dbReference type="NCBI Taxonomy" id="53992"/>
    <lineage>
        <taxon>Eukaryota</taxon>
        <taxon>Metazoa</taxon>
        <taxon>Ecdysozoa</taxon>
        <taxon>Nematoda</taxon>
        <taxon>Chromadorea</taxon>
        <taxon>Rhabditida</taxon>
        <taxon>Rhabditina</taxon>
        <taxon>Rhabditomorpha</taxon>
        <taxon>Strongyloidea</taxon>
        <taxon>Strongylidae</taxon>
        <taxon>Cylicocyclus</taxon>
    </lineage>
</organism>
<name>A0AA36H525_CYLNA</name>
<dbReference type="InterPro" id="IPR022559">
    <property type="entry name" value="SUP-1-like"/>
</dbReference>
<proteinExistence type="predicted"/>
<dbReference type="EMBL" id="CATQJL010000305">
    <property type="protein sequence ID" value="CAJ0604240.1"/>
    <property type="molecule type" value="Genomic_DNA"/>
</dbReference>
<evidence type="ECO:0000313" key="3">
    <source>
        <dbReference type="Proteomes" id="UP001176961"/>
    </source>
</evidence>
<gene>
    <name evidence="2" type="ORF">CYNAS_LOCUS16223</name>
</gene>
<dbReference type="PANTHER" id="PTHR34149">
    <property type="entry name" value="PROTEIN CBG11905-RELATED"/>
    <property type="match status" value="1"/>
</dbReference>
<evidence type="ECO:0000313" key="2">
    <source>
        <dbReference type="EMBL" id="CAJ0604240.1"/>
    </source>
</evidence>
<dbReference type="Proteomes" id="UP001176961">
    <property type="component" value="Unassembled WGS sequence"/>
</dbReference>
<accession>A0AA36H525</accession>
<keyword evidence="1" id="KW-1133">Transmembrane helix</keyword>
<sequence length="158" mass="17726">MSAVEHEHQGYIWAHRPSYRNLRPYEYLSGEADTLCLLPSSMRVLCAVLCALLICSLSAAVFNSLHGNAQGSASYCKRPEEPFRPEVLCPQESMFFYYTCCASRTDAGKVVCCDQIRIWLLIAIVCVSASCILALFYSIYHYCCICDKESHIMNATAL</sequence>
<feature type="transmembrane region" description="Helical" evidence="1">
    <location>
        <begin position="42"/>
        <end position="62"/>
    </location>
</feature>
<keyword evidence="1" id="KW-0472">Membrane</keyword>
<evidence type="ECO:0000256" key="1">
    <source>
        <dbReference type="SAM" id="Phobius"/>
    </source>
</evidence>
<reference evidence="2" key="1">
    <citation type="submission" date="2023-07" db="EMBL/GenBank/DDBJ databases">
        <authorList>
            <consortium name="CYATHOMIX"/>
        </authorList>
    </citation>
    <scope>NUCLEOTIDE SEQUENCE</scope>
    <source>
        <strain evidence="2">N/A</strain>
    </source>
</reference>
<comment type="caution">
    <text evidence="2">The sequence shown here is derived from an EMBL/GenBank/DDBJ whole genome shotgun (WGS) entry which is preliminary data.</text>
</comment>
<keyword evidence="1" id="KW-0812">Transmembrane</keyword>
<dbReference type="AlphaFoldDB" id="A0AA36H525"/>
<dbReference type="Pfam" id="PF10853">
    <property type="entry name" value="DUF2650"/>
    <property type="match status" value="1"/>
</dbReference>
<protein>
    <submittedName>
        <fullName evidence="2">Uncharacterized protein</fullName>
    </submittedName>
</protein>
<keyword evidence="3" id="KW-1185">Reference proteome</keyword>
<feature type="transmembrane region" description="Helical" evidence="1">
    <location>
        <begin position="118"/>
        <end position="140"/>
    </location>
</feature>